<dbReference type="InterPro" id="IPR052940">
    <property type="entry name" value="Carb_Esterase_6"/>
</dbReference>
<dbReference type="GeneID" id="83613135"/>
<proteinExistence type="predicted"/>
<dbReference type="Gene3D" id="3.40.50.1110">
    <property type="entry name" value="SGNH hydrolase"/>
    <property type="match status" value="1"/>
</dbReference>
<protein>
    <submittedName>
        <fullName evidence="3">Sialate O-acetylesterase</fullName>
    </submittedName>
</protein>
<gene>
    <name evidence="3" type="ORF">QSH02_13780</name>
</gene>
<dbReference type="AlphaFoldDB" id="A0AAW7CX56"/>
<evidence type="ECO:0000313" key="4">
    <source>
        <dbReference type="Proteomes" id="UP001224739"/>
    </source>
</evidence>
<evidence type="ECO:0000256" key="1">
    <source>
        <dbReference type="ARBA" id="ARBA00022801"/>
    </source>
</evidence>
<dbReference type="Proteomes" id="UP001224739">
    <property type="component" value="Unassembled WGS sequence"/>
</dbReference>
<dbReference type="InterPro" id="IPR005181">
    <property type="entry name" value="SASA"/>
</dbReference>
<dbReference type="RefSeq" id="WP_109396998.1">
    <property type="nucleotide sequence ID" value="NZ_JAKJMP010000006.1"/>
</dbReference>
<dbReference type="EMBL" id="JASVWL010000011">
    <property type="protein sequence ID" value="MDL5355906.1"/>
    <property type="molecule type" value="Genomic_DNA"/>
</dbReference>
<dbReference type="Pfam" id="PF03629">
    <property type="entry name" value="SASA"/>
    <property type="match status" value="1"/>
</dbReference>
<reference evidence="3" key="1">
    <citation type="submission" date="2023-06" db="EMBL/GenBank/DDBJ databases">
        <title>Acute promotion of culturable opportunistic pathogens and persistent increase of antibiotic resistance following antibiotic exposure in mouse gut microbiota.</title>
        <authorList>
            <person name="Li L."/>
            <person name="Wang B."/>
            <person name="Sun Y."/>
            <person name="Wang M."/>
            <person name="Xu H."/>
        </authorList>
    </citation>
    <scope>NUCLEOTIDE SEQUENCE</scope>
    <source>
        <strain evidence="3">EPA10_1</strain>
    </source>
</reference>
<accession>A0AAW7CX56</accession>
<sequence>MYSSDLEGKNNGGAKVEFWYVLPLAGQSNGMAYGEGLPLPQTLDCPNPRIKQLARRSTITPGGKPCQYNEIIPADHCLHDVQDMSLFHHPKANLTNGEYGCVGQGLHIAKKILPYIPDNAGILLVPCCRGGAAFTIGLNGSFNLATGASPDSLRWGIDTPLYFDLLTRVKFALDYNPLNKLIAVCWMQGEFDLASEHYYEQPKLFNAMVERFRNDLSDYSAQCIDNNIDKVPWLCGDTTWYWKEKYKKEYDFVYGNYRCHEDKEIYFLQFQENNERGLTNEPSEDPDGTYKGYLGSSWRDKSNWTTDLRNSHFNSQARRGIVSTSFSNFIAKRLLLVN</sequence>
<feature type="domain" description="Sialate O-acetylesterase" evidence="2">
    <location>
        <begin position="24"/>
        <end position="219"/>
    </location>
</feature>
<comment type="caution">
    <text evidence="3">The sequence shown here is derived from an EMBL/GenBank/DDBJ whole genome shotgun (WGS) entry which is preliminary data.</text>
</comment>
<keyword evidence="1" id="KW-0378">Hydrolase</keyword>
<organism evidence="3 4">
    <name type="scientific">Proteus faecis</name>
    <dbReference type="NCBI Taxonomy" id="2050967"/>
    <lineage>
        <taxon>Bacteria</taxon>
        <taxon>Pseudomonadati</taxon>
        <taxon>Pseudomonadota</taxon>
        <taxon>Gammaproteobacteria</taxon>
        <taxon>Enterobacterales</taxon>
        <taxon>Morganellaceae</taxon>
        <taxon>Proteus</taxon>
    </lineage>
</organism>
<dbReference type="PANTHER" id="PTHR31988:SF19">
    <property type="entry name" value="9-O-ACETYL-N-ACETYLNEURAMINIC ACID DEACETYLASE-RELATED"/>
    <property type="match status" value="1"/>
</dbReference>
<dbReference type="SUPFAM" id="SSF52266">
    <property type="entry name" value="SGNH hydrolase"/>
    <property type="match status" value="1"/>
</dbReference>
<dbReference type="GO" id="GO:0016788">
    <property type="term" value="F:hydrolase activity, acting on ester bonds"/>
    <property type="evidence" value="ECO:0007669"/>
    <property type="project" value="UniProtKB-ARBA"/>
</dbReference>
<name>A0AAW7CX56_9GAMM</name>
<evidence type="ECO:0000259" key="2">
    <source>
        <dbReference type="Pfam" id="PF03629"/>
    </source>
</evidence>
<evidence type="ECO:0000313" key="3">
    <source>
        <dbReference type="EMBL" id="MDL5355906.1"/>
    </source>
</evidence>
<dbReference type="PANTHER" id="PTHR31988">
    <property type="entry name" value="ESTERASE, PUTATIVE (DUF303)-RELATED"/>
    <property type="match status" value="1"/>
</dbReference>
<dbReference type="InterPro" id="IPR036514">
    <property type="entry name" value="SGNH_hydro_sf"/>
</dbReference>